<dbReference type="InterPro" id="IPR015510">
    <property type="entry name" value="PGRP"/>
</dbReference>
<feature type="domain" description="Peptidoglycan recognition protein family" evidence="3">
    <location>
        <begin position="223"/>
        <end position="365"/>
    </location>
</feature>
<dbReference type="CDD" id="cd06583">
    <property type="entry name" value="PGRP"/>
    <property type="match status" value="1"/>
</dbReference>
<organism evidence="4 5">
    <name type="scientific">Brachybacterium phenoliresistens</name>
    <dbReference type="NCBI Taxonomy" id="396014"/>
    <lineage>
        <taxon>Bacteria</taxon>
        <taxon>Bacillati</taxon>
        <taxon>Actinomycetota</taxon>
        <taxon>Actinomycetes</taxon>
        <taxon>Micrococcales</taxon>
        <taxon>Dermabacteraceae</taxon>
        <taxon>Brachybacterium</taxon>
    </lineage>
</organism>
<dbReference type="STRING" id="396014.BF93_14540"/>
<dbReference type="PATRIC" id="fig|396014.3.peg.1258"/>
<dbReference type="InterPro" id="IPR036505">
    <property type="entry name" value="Amidase/PGRP_sf"/>
</dbReference>
<comment type="caution">
    <text evidence="4">The sequence shown here is derived from an EMBL/GenBank/DDBJ whole genome shotgun (WGS) entry which is preliminary data.</text>
</comment>
<dbReference type="EMBL" id="JDYK01000004">
    <property type="protein sequence ID" value="EWS82068.1"/>
    <property type="molecule type" value="Genomic_DNA"/>
</dbReference>
<dbReference type="PROSITE" id="PS51318">
    <property type="entry name" value="TAT"/>
    <property type="match status" value="1"/>
</dbReference>
<accession>Z9JVR7</accession>
<dbReference type="RefSeq" id="WP_051486611.1">
    <property type="nucleotide sequence ID" value="NZ_KK069990.1"/>
</dbReference>
<gene>
    <name evidence="4" type="ORF">BF93_14540</name>
</gene>
<dbReference type="AlphaFoldDB" id="Z9JVR7"/>
<evidence type="ECO:0000256" key="2">
    <source>
        <dbReference type="SAM" id="MobiDB-lite"/>
    </source>
</evidence>
<dbReference type="Pfam" id="PF08310">
    <property type="entry name" value="LGFP"/>
    <property type="match status" value="3"/>
</dbReference>
<dbReference type="GO" id="GO:0009253">
    <property type="term" value="P:peptidoglycan catabolic process"/>
    <property type="evidence" value="ECO:0007669"/>
    <property type="project" value="InterPro"/>
</dbReference>
<dbReference type="Pfam" id="PF01510">
    <property type="entry name" value="Amidase_2"/>
    <property type="match status" value="1"/>
</dbReference>
<evidence type="ECO:0000313" key="4">
    <source>
        <dbReference type="EMBL" id="EWS82068.1"/>
    </source>
</evidence>
<proteinExistence type="inferred from homology"/>
<dbReference type="SUPFAM" id="SSF55846">
    <property type="entry name" value="N-acetylmuramoyl-L-alanine amidase-like"/>
    <property type="match status" value="1"/>
</dbReference>
<protein>
    <recommendedName>
        <fullName evidence="3">Peptidoglycan recognition protein family domain-containing protein</fullName>
    </recommendedName>
</protein>
<evidence type="ECO:0000313" key="5">
    <source>
        <dbReference type="Proteomes" id="UP000023067"/>
    </source>
</evidence>
<dbReference type="InterPro" id="IPR006311">
    <property type="entry name" value="TAT_signal"/>
</dbReference>
<dbReference type="Gene3D" id="3.40.80.10">
    <property type="entry name" value="Peptidoglycan recognition protein-like"/>
    <property type="match status" value="1"/>
</dbReference>
<dbReference type="InterPro" id="IPR002502">
    <property type="entry name" value="Amidase_domain"/>
</dbReference>
<dbReference type="PANTHER" id="PTHR11022:SF41">
    <property type="entry name" value="PEPTIDOGLYCAN-RECOGNITION PROTEIN LC-RELATED"/>
    <property type="match status" value="1"/>
</dbReference>
<comment type="similarity">
    <text evidence="1">Belongs to the N-acetylmuramoyl-L-alanine amidase 2 family.</text>
</comment>
<dbReference type="InterPro" id="IPR006619">
    <property type="entry name" value="PGRP_domain_met/bac"/>
</dbReference>
<dbReference type="eggNOG" id="COG5479">
    <property type="taxonomic scope" value="Bacteria"/>
</dbReference>
<evidence type="ECO:0000256" key="1">
    <source>
        <dbReference type="ARBA" id="ARBA00007553"/>
    </source>
</evidence>
<evidence type="ECO:0000259" key="3">
    <source>
        <dbReference type="SMART" id="SM00701"/>
    </source>
</evidence>
<sequence length="687" mass="71928">MTDARFPRPSMHRSRGPAAPSPHGARGPVLSRRGLLAASAAVVPAATIGLAAPAAVADPEVTGGRTRRRRVPLADAERRTADGAVIRRVSDAPATMVGLTWDADDAAGADVAARVRGRSVGGGWGDWHDLEPAIDPDTGDEAPGTEIAWLGPVDALEFRAEFDGSDATAAMTAHVLTTSEASTDSSMRPDAEDAVATLSSTRATTASTLSSTDPTTPLLMGAPAIIRRATWGADETLTRATTGHDEMRSVVVHHTAGTNSYTRTQSAQILRGILEYHTQTLGWADVGYNILIDKYGQIFEGRAGGLHRVVEGAHARGYNSRTAGISVMGDYSSTAVPSAVVSAVGRIAGWKLLGSFLDDAHGSARFTVTASNVVHATGSTVSLPRIFAHRDVNYTDCPGDRLYAQLDAIRDIAQTTIDEGWRTHLDAYRAAGGSSELGTVYQIAHWEGDTWVTRLTGGLVLSEGEEPATAYATPFVRSWAPSWGRPTGDAVAGSSGAVSQRFEGGTASRSSEDAEVVFTPSTTTGPEEYEVYGAIRNTWLEGGGADVLGAPTGPERSVAGGRQQPFAHCLISWKDGVGAFVTRGAIGTRWIATGGAAGKLGFPRVNERDISGGATQVFEHGDIHYSPATGAHATGGAIGAYWARTRWEAGPLGFPAGEEVAVTGGVEQRFQGGTVHWNSRTGAITVR</sequence>
<keyword evidence="5" id="KW-1185">Reference proteome</keyword>
<feature type="region of interest" description="Disordered" evidence="2">
    <location>
        <begin position="1"/>
        <end position="28"/>
    </location>
</feature>
<dbReference type="GO" id="GO:0008270">
    <property type="term" value="F:zinc ion binding"/>
    <property type="evidence" value="ECO:0007669"/>
    <property type="project" value="InterPro"/>
</dbReference>
<dbReference type="InterPro" id="IPR013207">
    <property type="entry name" value="LGFP"/>
</dbReference>
<dbReference type="SMART" id="SM00701">
    <property type="entry name" value="PGRP"/>
    <property type="match status" value="1"/>
</dbReference>
<dbReference type="GO" id="GO:0008745">
    <property type="term" value="F:N-acetylmuramoyl-L-alanine amidase activity"/>
    <property type="evidence" value="ECO:0007669"/>
    <property type="project" value="InterPro"/>
</dbReference>
<dbReference type="OrthoDB" id="514320at2"/>
<name>Z9JVR7_9MICO</name>
<reference evidence="4 5" key="1">
    <citation type="submission" date="2014-02" db="EMBL/GenBank/DDBJ databases">
        <title>Genome sequence of Brachybacterium phenoliresistens strain W13A50.</title>
        <authorList>
            <person name="Wang X."/>
        </authorList>
    </citation>
    <scope>NUCLEOTIDE SEQUENCE [LARGE SCALE GENOMIC DNA]</scope>
    <source>
        <strain evidence="4 5">W13A50</strain>
    </source>
</reference>
<feature type="region of interest" description="Disordered" evidence="2">
    <location>
        <begin position="486"/>
        <end position="513"/>
    </location>
</feature>
<dbReference type="HOGENOM" id="CLU_018529_1_1_11"/>
<dbReference type="PANTHER" id="PTHR11022">
    <property type="entry name" value="PEPTIDOGLYCAN RECOGNITION PROTEIN"/>
    <property type="match status" value="1"/>
</dbReference>
<dbReference type="Proteomes" id="UP000023067">
    <property type="component" value="Unassembled WGS sequence"/>
</dbReference>